<dbReference type="EMBL" id="CP003538">
    <property type="protein sequence ID" value="AGH97016.1"/>
    <property type="molecule type" value="Genomic_DNA"/>
</dbReference>
<keyword evidence="1" id="KW-1133">Transmembrane helix</keyword>
<keyword evidence="1" id="KW-0812">Transmembrane</keyword>
<reference evidence="2 3" key="1">
    <citation type="journal article" date="2013" name="ISME J.">
        <title>By their genes ye shall know them: genomic signatures of predatory bacteria.</title>
        <authorList>
            <person name="Pasternak Z."/>
            <person name="Pietrokovski S."/>
            <person name="Rotem O."/>
            <person name="Gophna U."/>
            <person name="Lurie-Weinberger M.N."/>
            <person name="Jurkevitch E."/>
        </authorList>
    </citation>
    <scope>NUCLEOTIDE SEQUENCE [LARGE SCALE GENOMIC DNA]</scope>
    <source>
        <strain evidence="2">EPB</strain>
    </source>
</reference>
<sequence>MDSPPFLMGMVVMDGIFAALSGWLLWRSKTTGLYFFT</sequence>
<accession>M4VG60</accession>
<gene>
    <name evidence="2" type="ORF">A11S_180</name>
</gene>
<protein>
    <submittedName>
        <fullName evidence="2">Uncharacterized protein</fullName>
    </submittedName>
</protein>
<evidence type="ECO:0000313" key="3">
    <source>
        <dbReference type="Proteomes" id="UP000011932"/>
    </source>
</evidence>
<dbReference type="AlphaFoldDB" id="M4VG60"/>
<evidence type="ECO:0000256" key="1">
    <source>
        <dbReference type="SAM" id="Phobius"/>
    </source>
</evidence>
<dbReference type="Proteomes" id="UP000011932">
    <property type="component" value="Chromosome"/>
</dbReference>
<organism evidence="2 3">
    <name type="scientific">Micavibrio aeruginosavorus EPB</name>
    <dbReference type="NCBI Taxonomy" id="349215"/>
    <lineage>
        <taxon>Bacteria</taxon>
        <taxon>Pseudomonadati</taxon>
        <taxon>Bdellovibrionota</taxon>
        <taxon>Bdellovibrionia</taxon>
        <taxon>Bdellovibrionales</taxon>
        <taxon>Pseudobdellovibrionaceae</taxon>
        <taxon>Micavibrio</taxon>
    </lineage>
</organism>
<evidence type="ECO:0000313" key="2">
    <source>
        <dbReference type="EMBL" id="AGH97016.1"/>
    </source>
</evidence>
<feature type="transmembrane region" description="Helical" evidence="1">
    <location>
        <begin position="6"/>
        <end position="26"/>
    </location>
</feature>
<name>M4VG60_9BACT</name>
<keyword evidence="1" id="KW-0472">Membrane</keyword>
<proteinExistence type="predicted"/>
<dbReference type="HOGENOM" id="CLU_3345903_0_0_5"/>
<dbReference type="KEGG" id="man:A11S_180"/>